<evidence type="ECO:0000256" key="2">
    <source>
        <dbReference type="ARBA" id="ARBA00004496"/>
    </source>
</evidence>
<name>A0A674H868_TAEGU</name>
<keyword evidence="9" id="KW-0539">Nucleus</keyword>
<keyword evidence="6" id="KW-0227">DNA damage</keyword>
<feature type="region of interest" description="Disordered" evidence="12">
    <location>
        <begin position="482"/>
        <end position="501"/>
    </location>
</feature>
<keyword evidence="14" id="KW-1185">Reference proteome</keyword>
<dbReference type="FunFam" id="1.10.486.10:FF:000004">
    <property type="entry name" value="PCNA-interacting partner isoform X3"/>
    <property type="match status" value="1"/>
</dbReference>
<dbReference type="AlphaFoldDB" id="A0A674H868"/>
<comment type="subcellular location">
    <subcellularLocation>
        <location evidence="2">Cytoplasm</location>
    </subcellularLocation>
    <subcellularLocation>
        <location evidence="1">Nucleus</location>
    </subcellularLocation>
</comment>
<dbReference type="Ensembl" id="ENSTGUT00000020357.1">
    <property type="protein sequence ID" value="ENSTGUP00000030796.1"/>
    <property type="gene ID" value="ENSTGUG00000011294.2"/>
</dbReference>
<dbReference type="GO" id="GO:0000785">
    <property type="term" value="C:chromatin"/>
    <property type="evidence" value="ECO:0007669"/>
    <property type="project" value="TreeGrafter"/>
</dbReference>
<feature type="region of interest" description="Disordered" evidence="12">
    <location>
        <begin position="514"/>
        <end position="551"/>
    </location>
</feature>
<evidence type="ECO:0000256" key="11">
    <source>
        <dbReference type="ARBA" id="ARBA00032731"/>
    </source>
</evidence>
<evidence type="ECO:0000256" key="3">
    <source>
        <dbReference type="ARBA" id="ARBA00009135"/>
    </source>
</evidence>
<dbReference type="GO" id="GO:0006281">
    <property type="term" value="P:DNA repair"/>
    <property type="evidence" value="ECO:0007669"/>
    <property type="project" value="UniProtKB-KW"/>
</dbReference>
<dbReference type="Proteomes" id="UP000007754">
    <property type="component" value="Chromosome 1A"/>
</dbReference>
<dbReference type="InterPro" id="IPR027417">
    <property type="entry name" value="P-loop_NTPase"/>
</dbReference>
<comment type="similarity">
    <text evidence="3">Belongs to the PARI family.</text>
</comment>
<evidence type="ECO:0000256" key="8">
    <source>
        <dbReference type="ARBA" id="ARBA00023204"/>
    </source>
</evidence>
<dbReference type="InterPro" id="IPR038932">
    <property type="entry name" value="PARPBP"/>
</dbReference>
<dbReference type="PANTHER" id="PTHR32121">
    <property type="entry name" value="PCNA-INTERACTING PARTNER"/>
    <property type="match status" value="1"/>
</dbReference>
<dbReference type="GeneTree" id="ENSGT00390000006088"/>
<evidence type="ECO:0000256" key="12">
    <source>
        <dbReference type="SAM" id="MobiDB-lite"/>
    </source>
</evidence>
<dbReference type="GO" id="GO:0005737">
    <property type="term" value="C:cytoplasm"/>
    <property type="evidence" value="ECO:0007669"/>
    <property type="project" value="UniProtKB-SubCell"/>
</dbReference>
<evidence type="ECO:0000313" key="14">
    <source>
        <dbReference type="Proteomes" id="UP000007754"/>
    </source>
</evidence>
<evidence type="ECO:0000256" key="4">
    <source>
        <dbReference type="ARBA" id="ARBA00014320"/>
    </source>
</evidence>
<dbReference type="GO" id="GO:0003677">
    <property type="term" value="F:DNA binding"/>
    <property type="evidence" value="ECO:0007669"/>
    <property type="project" value="UniProtKB-KW"/>
</dbReference>
<gene>
    <name evidence="13" type="primary">PARPBP</name>
</gene>
<dbReference type="PANTHER" id="PTHR32121:SF0">
    <property type="entry name" value="PCNA-INTERACTING PARTNER"/>
    <property type="match status" value="1"/>
</dbReference>
<organism evidence="13 14">
    <name type="scientific">Taeniopygia guttata</name>
    <name type="common">Zebra finch</name>
    <name type="synonym">Poephila guttata</name>
    <dbReference type="NCBI Taxonomy" id="59729"/>
    <lineage>
        <taxon>Eukaryota</taxon>
        <taxon>Metazoa</taxon>
        <taxon>Chordata</taxon>
        <taxon>Craniata</taxon>
        <taxon>Vertebrata</taxon>
        <taxon>Euteleostomi</taxon>
        <taxon>Archelosauria</taxon>
        <taxon>Archosauria</taxon>
        <taxon>Dinosauria</taxon>
        <taxon>Saurischia</taxon>
        <taxon>Theropoda</taxon>
        <taxon>Coelurosauria</taxon>
        <taxon>Aves</taxon>
        <taxon>Neognathae</taxon>
        <taxon>Neoaves</taxon>
        <taxon>Telluraves</taxon>
        <taxon>Australaves</taxon>
        <taxon>Passeriformes</taxon>
        <taxon>Passeroidea</taxon>
        <taxon>Estrildidae</taxon>
        <taxon>Estrildinae</taxon>
        <taxon>Taeniopygia</taxon>
    </lineage>
</organism>
<sequence length="567" mass="63454">MVTFQQKILHLVKCFRRQWPLFSNSERTTVCGADCMLMALQLSMAEVNKQHHGDFTVSLSDVLEMWNYLLHDKLGLYENMKEPENYTDVKKAYNDFLARSNMLDLIDIYEKCYSLGLLAEDESISPVQLLEFISGVMNAQENNGSLVSTPTQINRQSQNHMKMTILAKKSVCSYLSLLVNSKDDLAVAHILNVPDRGLGREAFTNLKHASQERKMSIFLMATSFIRTIELGGRDFGSSMYDPLRAHVKGLSNFVNFIDKLQEIVGEILNTRIAGGRILSTVKMHLIKGRSNGDPFCQAVEEAVQDLDLKIKNIIDSQQEILTASTTGVSPARPKLHSINHGTAYCGRDTVKVLLVLLDEEAVSPPTQNKADLLCDNESLNLCGITSVLTLFRSPARSNGSSPKPLRQRILKSMDEKVIKMKQSSIKSQFACTYKNDLSEKNGQHSHAIPTCKHPAPKQHLKAGKPTGLGTISESVHQTRSYTEMGKLSCQPRNKNSENEQMDLNNDKIICDKESEPSLQKNTKRLKTSNSSKKELDSKIGGKRKQTKTASKNKLIAGQSKLTRFFQL</sequence>
<keyword evidence="7" id="KW-0238">DNA-binding</keyword>
<evidence type="ECO:0000256" key="5">
    <source>
        <dbReference type="ARBA" id="ARBA00022490"/>
    </source>
</evidence>
<accession>A0A674H868</accession>
<evidence type="ECO:0000256" key="10">
    <source>
        <dbReference type="ARBA" id="ARBA00031632"/>
    </source>
</evidence>
<evidence type="ECO:0000256" key="7">
    <source>
        <dbReference type="ARBA" id="ARBA00023125"/>
    </source>
</evidence>
<keyword evidence="5" id="KW-0963">Cytoplasm</keyword>
<evidence type="ECO:0000256" key="6">
    <source>
        <dbReference type="ARBA" id="ARBA00022763"/>
    </source>
</evidence>
<feature type="region of interest" description="Disordered" evidence="12">
    <location>
        <begin position="444"/>
        <end position="469"/>
    </location>
</feature>
<evidence type="ECO:0000256" key="1">
    <source>
        <dbReference type="ARBA" id="ARBA00004123"/>
    </source>
</evidence>
<reference evidence="13" key="2">
    <citation type="submission" date="2025-08" db="UniProtKB">
        <authorList>
            <consortium name="Ensembl"/>
        </authorList>
    </citation>
    <scope>IDENTIFICATION</scope>
</reference>
<proteinExistence type="inferred from homology"/>
<dbReference type="GO" id="GO:2000042">
    <property type="term" value="P:negative regulation of double-strand break repair via homologous recombination"/>
    <property type="evidence" value="ECO:0007669"/>
    <property type="project" value="InterPro"/>
</dbReference>
<dbReference type="GO" id="GO:0005634">
    <property type="term" value="C:nucleus"/>
    <property type="evidence" value="ECO:0007669"/>
    <property type="project" value="UniProtKB-SubCell"/>
</dbReference>
<reference evidence="13" key="3">
    <citation type="submission" date="2025-09" db="UniProtKB">
        <authorList>
            <consortium name="Ensembl"/>
        </authorList>
    </citation>
    <scope>IDENTIFICATION</scope>
</reference>
<dbReference type="SUPFAM" id="SSF52540">
    <property type="entry name" value="P-loop containing nucleoside triphosphate hydrolases"/>
    <property type="match status" value="1"/>
</dbReference>
<keyword evidence="8" id="KW-0234">DNA repair</keyword>
<protein>
    <recommendedName>
        <fullName evidence="4">PCNA-interacting partner</fullName>
    </recommendedName>
    <alternativeName>
        <fullName evidence="10">PARP-1 binding protein</fullName>
    </alternativeName>
    <alternativeName>
        <fullName evidence="11">PARP1-binding protein</fullName>
    </alternativeName>
</protein>
<evidence type="ECO:0000256" key="9">
    <source>
        <dbReference type="ARBA" id="ARBA00023242"/>
    </source>
</evidence>
<reference evidence="13 14" key="1">
    <citation type="journal article" date="2010" name="Nature">
        <title>The genome of a songbird.</title>
        <authorList>
            <person name="Warren W.C."/>
            <person name="Clayton D.F."/>
            <person name="Ellegren H."/>
            <person name="Arnold A.P."/>
            <person name="Hillier L.W."/>
            <person name="Kunstner A."/>
            <person name="Searle S."/>
            <person name="White S."/>
            <person name="Vilella A.J."/>
            <person name="Fairley S."/>
            <person name="Heger A."/>
            <person name="Kong L."/>
            <person name="Ponting C.P."/>
            <person name="Jarvis E.D."/>
            <person name="Mello C.V."/>
            <person name="Minx P."/>
            <person name="Lovell P."/>
            <person name="Velho T.A."/>
            <person name="Ferris M."/>
            <person name="Balakrishnan C.N."/>
            <person name="Sinha S."/>
            <person name="Blatti C."/>
            <person name="London S.E."/>
            <person name="Li Y."/>
            <person name="Lin Y.C."/>
            <person name="George J."/>
            <person name="Sweedler J."/>
            <person name="Southey B."/>
            <person name="Gunaratne P."/>
            <person name="Watson M."/>
            <person name="Nam K."/>
            <person name="Backstrom N."/>
            <person name="Smeds L."/>
            <person name="Nabholz B."/>
            <person name="Itoh Y."/>
            <person name="Whitney O."/>
            <person name="Pfenning A.R."/>
            <person name="Howard J."/>
            <person name="Volker M."/>
            <person name="Skinner B.M."/>
            <person name="Griffin D.K."/>
            <person name="Ye L."/>
            <person name="McLaren W.M."/>
            <person name="Flicek P."/>
            <person name="Quesada V."/>
            <person name="Velasco G."/>
            <person name="Lopez-Otin C."/>
            <person name="Puente X.S."/>
            <person name="Olender T."/>
            <person name="Lancet D."/>
            <person name="Smit A.F."/>
            <person name="Hubley R."/>
            <person name="Konkel M.K."/>
            <person name="Walker J.A."/>
            <person name="Batzer M.A."/>
            <person name="Gu W."/>
            <person name="Pollock D.D."/>
            <person name="Chen L."/>
            <person name="Cheng Z."/>
            <person name="Eichler E.E."/>
            <person name="Stapley J."/>
            <person name="Slate J."/>
            <person name="Ekblom R."/>
            <person name="Birkhead T."/>
            <person name="Burke T."/>
            <person name="Burt D."/>
            <person name="Scharff C."/>
            <person name="Adam I."/>
            <person name="Richard H."/>
            <person name="Sultan M."/>
            <person name="Soldatov A."/>
            <person name="Lehrach H."/>
            <person name="Edwards S.V."/>
            <person name="Yang S.P."/>
            <person name="Li X."/>
            <person name="Graves T."/>
            <person name="Fulton L."/>
            <person name="Nelson J."/>
            <person name="Chinwalla A."/>
            <person name="Hou S."/>
            <person name="Mardis E.R."/>
            <person name="Wilson R.K."/>
        </authorList>
    </citation>
    <scope>NUCLEOTIDE SEQUENCE [LARGE SCALE GENOMIC DNA]</scope>
</reference>
<dbReference type="Gene3D" id="1.10.486.10">
    <property type="entry name" value="PCRA, domain 4"/>
    <property type="match status" value="1"/>
</dbReference>
<evidence type="ECO:0000313" key="13">
    <source>
        <dbReference type="Ensembl" id="ENSTGUP00000030796.1"/>
    </source>
</evidence>